<dbReference type="GO" id="GO:0005886">
    <property type="term" value="C:plasma membrane"/>
    <property type="evidence" value="ECO:0007669"/>
    <property type="project" value="InterPro"/>
</dbReference>
<dbReference type="Pfam" id="PF02608">
    <property type="entry name" value="Bmp"/>
    <property type="match status" value="1"/>
</dbReference>
<feature type="compositionally biased region" description="Acidic residues" evidence="2">
    <location>
        <begin position="46"/>
        <end position="67"/>
    </location>
</feature>
<feature type="domain" description="ABC transporter substrate-binding protein PnrA-like" evidence="3">
    <location>
        <begin position="74"/>
        <end position="349"/>
    </location>
</feature>
<dbReference type="Gene3D" id="3.40.50.2300">
    <property type="match status" value="2"/>
</dbReference>
<dbReference type="SUPFAM" id="SSF53822">
    <property type="entry name" value="Periplasmic binding protein-like I"/>
    <property type="match status" value="1"/>
</dbReference>
<name>A0A2G6KAK6_9ACTN</name>
<sequence length="369" mass="37990">MIKNRSTHRRLIAALAVVGLVAAGCGGDDAPESDEAPASTEASASETDDTSASETEETSAPETDENTDAQAGPVRIAIVAPSAQNDLAFTQSMVDAVNVLKESRDIQVDITDGTYIVEDAAAALRGYAEDGYDLVIAHGSQYGGPLQEIAPDFPDVAFAWGTSADTFDMPNVTAYSVRSDQGAYVMGAIAAQISESGVVGVVGPVEVGDAKLYVDGFKVGVMAQNPDAKVNINYIDSFSDVNLAAEAANAHVSAGADVLTGSAQMVVGATGVARESGAAWFGTQANQTALAPEVVVASQVYHWEIMLAELLDQIAEGNLGGEVYEATLANGGIVIEYNEGYTLSDEVKATAEANVAGIIDGSIVTGVNE</sequence>
<evidence type="ECO:0000259" key="3">
    <source>
        <dbReference type="Pfam" id="PF02608"/>
    </source>
</evidence>
<keyword evidence="1" id="KW-0732">Signal</keyword>
<protein>
    <submittedName>
        <fullName evidence="4">BMP family ABC transporter substrate-binding protein</fullName>
    </submittedName>
</protein>
<dbReference type="PANTHER" id="PTHR43208:SF1">
    <property type="entry name" value="ABC TRANSPORTER SUBSTRATE-BINDING PROTEIN"/>
    <property type="match status" value="1"/>
</dbReference>
<evidence type="ECO:0000256" key="2">
    <source>
        <dbReference type="SAM" id="MobiDB-lite"/>
    </source>
</evidence>
<dbReference type="EMBL" id="PDSL01000050">
    <property type="protein sequence ID" value="PIE32400.1"/>
    <property type="molecule type" value="Genomic_DNA"/>
</dbReference>
<dbReference type="PROSITE" id="PS51257">
    <property type="entry name" value="PROKAR_LIPOPROTEIN"/>
    <property type="match status" value="1"/>
</dbReference>
<feature type="region of interest" description="Disordered" evidence="2">
    <location>
        <begin position="28"/>
        <end position="70"/>
    </location>
</feature>
<gene>
    <name evidence="4" type="ORF">CSA55_03580</name>
</gene>
<reference evidence="4 5" key="1">
    <citation type="submission" date="2017-10" db="EMBL/GenBank/DDBJ databases">
        <title>Novel microbial diversity and functional potential in the marine mammal oral microbiome.</title>
        <authorList>
            <person name="Dudek N.K."/>
            <person name="Sun C.L."/>
            <person name="Burstein D."/>
            <person name="Kantor R.S."/>
            <person name="Aliaga Goltsman D.S."/>
            <person name="Bik E.M."/>
            <person name="Thomas B.C."/>
            <person name="Banfield J.F."/>
            <person name="Relman D.A."/>
        </authorList>
    </citation>
    <scope>NUCLEOTIDE SEQUENCE [LARGE SCALE GENOMIC DNA]</scope>
    <source>
        <strain evidence="4">DOLJORAL78_61_10</strain>
    </source>
</reference>
<comment type="caution">
    <text evidence="4">The sequence shown here is derived from an EMBL/GenBank/DDBJ whole genome shotgun (WGS) entry which is preliminary data.</text>
</comment>
<evidence type="ECO:0000256" key="1">
    <source>
        <dbReference type="ARBA" id="ARBA00022729"/>
    </source>
</evidence>
<accession>A0A2G6KAK6</accession>
<evidence type="ECO:0000313" key="4">
    <source>
        <dbReference type="EMBL" id="PIE32400.1"/>
    </source>
</evidence>
<feature type="compositionally biased region" description="Low complexity" evidence="2">
    <location>
        <begin position="36"/>
        <end position="45"/>
    </location>
</feature>
<dbReference type="InterPro" id="IPR052910">
    <property type="entry name" value="ABC-Purine-Binding"/>
</dbReference>
<dbReference type="InterPro" id="IPR028082">
    <property type="entry name" value="Peripla_BP_I"/>
</dbReference>
<evidence type="ECO:0000313" key="5">
    <source>
        <dbReference type="Proteomes" id="UP000230914"/>
    </source>
</evidence>
<dbReference type="CDD" id="cd06304">
    <property type="entry name" value="PBP1_BmpA_Med_PnrA-like"/>
    <property type="match status" value="1"/>
</dbReference>
<organism evidence="4 5">
    <name type="scientific">Ilumatobacter coccineus</name>
    <dbReference type="NCBI Taxonomy" id="467094"/>
    <lineage>
        <taxon>Bacteria</taxon>
        <taxon>Bacillati</taxon>
        <taxon>Actinomycetota</taxon>
        <taxon>Acidimicrobiia</taxon>
        <taxon>Acidimicrobiales</taxon>
        <taxon>Ilumatobacteraceae</taxon>
        <taxon>Ilumatobacter</taxon>
    </lineage>
</organism>
<proteinExistence type="predicted"/>
<dbReference type="PANTHER" id="PTHR43208">
    <property type="entry name" value="ABC TRANSPORTER SUBSTRATE-BINDING PROTEIN"/>
    <property type="match status" value="1"/>
</dbReference>
<dbReference type="InterPro" id="IPR003760">
    <property type="entry name" value="PnrA-like"/>
</dbReference>
<dbReference type="Proteomes" id="UP000230914">
    <property type="component" value="Unassembled WGS sequence"/>
</dbReference>
<dbReference type="AlphaFoldDB" id="A0A2G6KAK6"/>